<dbReference type="EMBL" id="JANBPY010002633">
    <property type="protein sequence ID" value="KAJ1954232.1"/>
    <property type="molecule type" value="Genomic_DNA"/>
</dbReference>
<keyword evidence="8" id="KW-1185">Reference proteome</keyword>
<evidence type="ECO:0000259" key="6">
    <source>
        <dbReference type="PROSITE" id="PS51733"/>
    </source>
</evidence>
<dbReference type="PANTHER" id="PTHR10993:SF7">
    <property type="entry name" value="LIPOYLTRANSFERASE 2, MITOCHONDRIAL-RELATED"/>
    <property type="match status" value="1"/>
</dbReference>
<dbReference type="InterPro" id="IPR000544">
    <property type="entry name" value="Octanoyltransferase"/>
</dbReference>
<protein>
    <recommendedName>
        <fullName evidence="3">lipoyl(octanoyl) transferase</fullName>
        <ecNumber evidence="3">2.3.1.181</ecNumber>
    </recommendedName>
</protein>
<dbReference type="EC" id="2.3.1.181" evidence="3"/>
<dbReference type="InterPro" id="IPR004143">
    <property type="entry name" value="BPL_LPL_catalytic"/>
</dbReference>
<evidence type="ECO:0000256" key="1">
    <source>
        <dbReference type="ARBA" id="ARBA00004821"/>
    </source>
</evidence>
<proteinExistence type="inferred from homology"/>
<dbReference type="AlphaFoldDB" id="A0A9W8AQ99"/>
<evidence type="ECO:0000313" key="8">
    <source>
        <dbReference type="Proteomes" id="UP001150925"/>
    </source>
</evidence>
<evidence type="ECO:0000256" key="3">
    <source>
        <dbReference type="ARBA" id="ARBA00012334"/>
    </source>
</evidence>
<dbReference type="InterPro" id="IPR045864">
    <property type="entry name" value="aa-tRNA-synth_II/BPL/LPL"/>
</dbReference>
<comment type="pathway">
    <text evidence="1">Protein modification; protein lipoylation via endogenous pathway; protein N(6)-(lipoyl)lysine from octanoyl-[acyl-carrier-protein]: step 1/2.</text>
</comment>
<sequence>MGLAVTAANESKASVSLGALSHQLYNMVLNTPGYEKKDFSAIFPLQLQQWLVRGRINQEFLETRTRILSSNNSPDICATTPSPGTEGFTERIPNLLLLLQHPPTYTLGRRDYRREVVTERKRLEDLGAAFFQLGLRSYVQAIENTIIDTCRSYGVSAQTSEHTGVWVGNDKVAAIGIRVQKFVTSHGFALNCNTDLRWFDHIVPCGLADFGVTSLTQLLARKGPAVEVESVLPRVCQSAERIFLADSTRELADSHPQLDKAIEKFLASPVD</sequence>
<reference evidence="7" key="1">
    <citation type="submission" date="2022-07" db="EMBL/GenBank/DDBJ databases">
        <title>Phylogenomic reconstructions and comparative analyses of Kickxellomycotina fungi.</title>
        <authorList>
            <person name="Reynolds N.K."/>
            <person name="Stajich J.E."/>
            <person name="Barry K."/>
            <person name="Grigoriev I.V."/>
            <person name="Crous P."/>
            <person name="Smith M.E."/>
        </authorList>
    </citation>
    <scope>NUCLEOTIDE SEQUENCE</scope>
    <source>
        <strain evidence="7">RSA 1196</strain>
    </source>
</reference>
<dbReference type="Pfam" id="PF21948">
    <property type="entry name" value="LplA-B_cat"/>
    <property type="match status" value="1"/>
</dbReference>
<keyword evidence="4" id="KW-0808">Transferase</keyword>
<dbReference type="PANTHER" id="PTHR10993">
    <property type="entry name" value="OCTANOYLTRANSFERASE"/>
    <property type="match status" value="1"/>
</dbReference>
<dbReference type="PROSITE" id="PS51733">
    <property type="entry name" value="BPL_LPL_CATALYTIC"/>
    <property type="match status" value="1"/>
</dbReference>
<comment type="similarity">
    <text evidence="2">Belongs to the LipB family.</text>
</comment>
<feature type="domain" description="BPL/LPL catalytic" evidence="6">
    <location>
        <begin position="61"/>
        <end position="247"/>
    </location>
</feature>
<dbReference type="NCBIfam" id="TIGR00214">
    <property type="entry name" value="lipB"/>
    <property type="match status" value="1"/>
</dbReference>
<evidence type="ECO:0000256" key="2">
    <source>
        <dbReference type="ARBA" id="ARBA00007907"/>
    </source>
</evidence>
<keyword evidence="5" id="KW-0012">Acyltransferase</keyword>
<feature type="non-terminal residue" evidence="7">
    <location>
        <position position="271"/>
    </location>
</feature>
<evidence type="ECO:0000256" key="4">
    <source>
        <dbReference type="ARBA" id="ARBA00022679"/>
    </source>
</evidence>
<gene>
    <name evidence="7" type="ORF">IWQ62_005805</name>
</gene>
<evidence type="ECO:0000256" key="5">
    <source>
        <dbReference type="ARBA" id="ARBA00023315"/>
    </source>
</evidence>
<dbReference type="Gene3D" id="3.30.930.10">
    <property type="entry name" value="Bira Bifunctional Protein, Domain 2"/>
    <property type="match status" value="2"/>
</dbReference>
<dbReference type="GO" id="GO:0033819">
    <property type="term" value="F:lipoyl(octanoyl) transferase activity"/>
    <property type="evidence" value="ECO:0007669"/>
    <property type="project" value="UniProtKB-EC"/>
</dbReference>
<name>A0A9W8AQ99_9FUNG</name>
<dbReference type="SUPFAM" id="SSF55681">
    <property type="entry name" value="Class II aaRS and biotin synthetases"/>
    <property type="match status" value="1"/>
</dbReference>
<evidence type="ECO:0000313" key="7">
    <source>
        <dbReference type="EMBL" id="KAJ1954232.1"/>
    </source>
</evidence>
<dbReference type="GO" id="GO:0009249">
    <property type="term" value="P:protein lipoylation"/>
    <property type="evidence" value="ECO:0007669"/>
    <property type="project" value="InterPro"/>
</dbReference>
<accession>A0A9W8AQ99</accession>
<dbReference type="OrthoDB" id="19908at2759"/>
<organism evidence="7 8">
    <name type="scientific">Dispira parvispora</name>
    <dbReference type="NCBI Taxonomy" id="1520584"/>
    <lineage>
        <taxon>Eukaryota</taxon>
        <taxon>Fungi</taxon>
        <taxon>Fungi incertae sedis</taxon>
        <taxon>Zoopagomycota</taxon>
        <taxon>Kickxellomycotina</taxon>
        <taxon>Dimargaritomycetes</taxon>
        <taxon>Dimargaritales</taxon>
        <taxon>Dimargaritaceae</taxon>
        <taxon>Dispira</taxon>
    </lineage>
</organism>
<dbReference type="Proteomes" id="UP001150925">
    <property type="component" value="Unassembled WGS sequence"/>
</dbReference>
<comment type="caution">
    <text evidence="7">The sequence shown here is derived from an EMBL/GenBank/DDBJ whole genome shotgun (WGS) entry which is preliminary data.</text>
</comment>